<accession>A0A383DW63</accession>
<feature type="non-terminal residue" evidence="1">
    <location>
        <position position="67"/>
    </location>
</feature>
<reference evidence="1" key="1">
    <citation type="submission" date="2018-05" db="EMBL/GenBank/DDBJ databases">
        <authorList>
            <person name="Lanie J.A."/>
            <person name="Ng W.-L."/>
            <person name="Kazmierczak K.M."/>
            <person name="Andrzejewski T.M."/>
            <person name="Davidsen T.M."/>
            <person name="Wayne K.J."/>
            <person name="Tettelin H."/>
            <person name="Glass J.I."/>
            <person name="Rusch D."/>
            <person name="Podicherti R."/>
            <person name="Tsui H.-C.T."/>
            <person name="Winkler M.E."/>
        </authorList>
    </citation>
    <scope>NUCLEOTIDE SEQUENCE</scope>
</reference>
<protein>
    <submittedName>
        <fullName evidence="1">Uncharacterized protein</fullName>
    </submittedName>
</protein>
<gene>
    <name evidence="1" type="ORF">METZ01_LOCUS501294</name>
</gene>
<name>A0A383DW63_9ZZZZ</name>
<evidence type="ECO:0000313" key="1">
    <source>
        <dbReference type="EMBL" id="SVE48440.1"/>
    </source>
</evidence>
<feature type="non-terminal residue" evidence="1">
    <location>
        <position position="1"/>
    </location>
</feature>
<organism evidence="1">
    <name type="scientific">marine metagenome</name>
    <dbReference type="NCBI Taxonomy" id="408172"/>
    <lineage>
        <taxon>unclassified sequences</taxon>
        <taxon>metagenomes</taxon>
        <taxon>ecological metagenomes</taxon>
    </lineage>
</organism>
<proteinExistence type="predicted"/>
<dbReference type="AlphaFoldDB" id="A0A383DW63"/>
<sequence>VSKKPFFVKLILASFLASLIFIPSSVEGEVPDHYTYLEPGEYYSYIFNEMIVQQETDVKIIIGDVRI</sequence>
<dbReference type="EMBL" id="UINC01220501">
    <property type="protein sequence ID" value="SVE48440.1"/>
    <property type="molecule type" value="Genomic_DNA"/>
</dbReference>